<dbReference type="PANTHER" id="PTHR23308">
    <property type="entry name" value="NUCLEAR INHIBITOR OF PROTEIN PHOSPHATASE-1"/>
    <property type="match status" value="1"/>
</dbReference>
<dbReference type="GO" id="GO:0005681">
    <property type="term" value="C:spliceosomal complex"/>
    <property type="evidence" value="ECO:0007669"/>
    <property type="project" value="UniProtKB-KW"/>
</dbReference>
<feature type="compositionally biased region" description="Basic and acidic residues" evidence="12">
    <location>
        <begin position="150"/>
        <end position="167"/>
    </location>
</feature>
<organism evidence="14 15">
    <name type="scientific">Lingula anatina</name>
    <name type="common">Brachiopod</name>
    <name type="synonym">Lingula unguis</name>
    <dbReference type="NCBI Taxonomy" id="7574"/>
    <lineage>
        <taxon>Eukaryota</taxon>
        <taxon>Metazoa</taxon>
        <taxon>Spiralia</taxon>
        <taxon>Lophotrochozoa</taxon>
        <taxon>Brachiopoda</taxon>
        <taxon>Linguliformea</taxon>
        <taxon>Lingulata</taxon>
        <taxon>Lingulida</taxon>
        <taxon>Linguloidea</taxon>
        <taxon>Lingulidae</taxon>
        <taxon>Lingula</taxon>
    </lineage>
</organism>
<dbReference type="RefSeq" id="XP_013379793.1">
    <property type="nucleotide sequence ID" value="XM_013524339.1"/>
</dbReference>
<keyword evidence="14" id="KW-1185">Reference proteome</keyword>
<evidence type="ECO:0000313" key="14">
    <source>
        <dbReference type="Proteomes" id="UP000085678"/>
    </source>
</evidence>
<keyword evidence="6" id="KW-0832">Ubl conjugation</keyword>
<evidence type="ECO:0000256" key="9">
    <source>
        <dbReference type="ARBA" id="ARBA00023187"/>
    </source>
</evidence>
<dbReference type="AlphaFoldDB" id="A0A1S3H1A6"/>
<gene>
    <name evidence="15" type="primary">LOC106151214</name>
</gene>
<dbReference type="GO" id="GO:0031047">
    <property type="term" value="P:regulatory ncRNA-mediated gene silencing"/>
    <property type="evidence" value="ECO:0007669"/>
    <property type="project" value="UniProtKB-KW"/>
</dbReference>
<evidence type="ECO:0000313" key="15">
    <source>
        <dbReference type="RefSeq" id="XP_013379793.1"/>
    </source>
</evidence>
<feature type="compositionally biased region" description="Basic residues" evidence="12">
    <location>
        <begin position="185"/>
        <end position="197"/>
    </location>
</feature>
<dbReference type="GeneID" id="106151214"/>
<dbReference type="OMA" id="REWNDNR"/>
<feature type="compositionally biased region" description="Basic and acidic residues" evidence="12">
    <location>
        <begin position="263"/>
        <end position="319"/>
    </location>
</feature>
<dbReference type="Gene3D" id="2.60.200.20">
    <property type="match status" value="1"/>
</dbReference>
<dbReference type="Proteomes" id="UP000085678">
    <property type="component" value="Unplaced"/>
</dbReference>
<evidence type="ECO:0000256" key="11">
    <source>
        <dbReference type="ARBA" id="ARBA00055964"/>
    </source>
</evidence>
<dbReference type="InterPro" id="IPR050923">
    <property type="entry name" value="Cell_Proc_Reg/RNA_Proc"/>
</dbReference>
<keyword evidence="2" id="KW-1017">Isopeptide bond</keyword>
<dbReference type="InParanoid" id="A0A1S3H1A6"/>
<dbReference type="PROSITE" id="PS50006">
    <property type="entry name" value="FHA_DOMAIN"/>
    <property type="match status" value="1"/>
</dbReference>
<dbReference type="FunFam" id="2.60.200.20:FF:000008">
    <property type="entry name" value="smad nuclear-interacting protein 1"/>
    <property type="match status" value="1"/>
</dbReference>
<feature type="compositionally biased region" description="Basic and acidic residues" evidence="12">
    <location>
        <begin position="198"/>
        <end position="208"/>
    </location>
</feature>
<protein>
    <submittedName>
        <fullName evidence="15">FHA domain-containing protein DDL-like</fullName>
    </submittedName>
</protein>
<dbReference type="InterPro" id="IPR000253">
    <property type="entry name" value="FHA_dom"/>
</dbReference>
<comment type="subcellular location">
    <subcellularLocation>
        <location evidence="1">Nucleus</location>
    </subcellularLocation>
</comment>
<sequence length="529" mass="61532">MSSRKAKVSSSDSHSEEEQTPQASSSSDSESSSSEGENAKESSSNSESESAESSSEEEQEAGAKNSLDSPSTRVSSGRKSTSPHVRKTKAQDSSPGSSPSSSPKAKKKTRHDKNVGSPEQGKNKENVERNERKRKKESVSPTPKRKRYSRERQFHSPTVDRIKKEKISDDEEPKSDCRVQDELIHKRRLKDSHKKGYKHDSPSIDRSPERHRHYRHREQERDGRSHRRDEIRGRDRDRERHRDHRNPHDDHRERHRGRKDHRDHRDDRDNSRGDAKKDRYGKWESSQHEGSRQRERERDNSHMREQRRDRERNDQQRKDNRNRRGNNPFQNSADDGIEYGKPAGDKKVENKAEPEDKAKPDFGLSGKLTEDTNTFRGVVIKYNEPAEARKPKKRWRLYVFKGSEALPVLHVHRQSAYLMGRDRKVVDVPVDHPSCSKQHAVYQYRLVDFQRPDGTMGRRVRPYIIDLGSTNGTYVNNQRIEAQRYYELKEKDVLKFGFSSREYVLLHEKTDTSELHEDDEGTDGESDGS</sequence>
<evidence type="ECO:0000256" key="1">
    <source>
        <dbReference type="ARBA" id="ARBA00004123"/>
    </source>
</evidence>
<comment type="function">
    <text evidence="11">Required for pre-mRNA splicing as component of the spliceosome. As a component of the minor spliceosome, involved in the splicing of U12-type introns in pre-mRNAs. Down-regulates NF-kappa-B signaling by competing with RELA for CREBBP/EP300 binding. Involved in the microRNA (miRNA) biogenesis. May be involved in cyclin-D1/CCND1 mRNA stability through the SNARP complex which associates with both the 3'end of the CCND1 gene and its mRNA.</text>
</comment>
<dbReference type="OrthoDB" id="444265at2759"/>
<evidence type="ECO:0000256" key="5">
    <source>
        <dbReference type="ARBA" id="ARBA00022728"/>
    </source>
</evidence>
<evidence type="ECO:0000256" key="3">
    <source>
        <dbReference type="ARBA" id="ARBA00022553"/>
    </source>
</evidence>
<accession>A0A1S3H1A6</accession>
<keyword evidence="8" id="KW-0943">RNA-mediated gene silencing</keyword>
<dbReference type="KEGG" id="lak:106151214"/>
<dbReference type="CDD" id="cd22718">
    <property type="entry name" value="FHA_SNIP1"/>
    <property type="match status" value="1"/>
</dbReference>
<feature type="domain" description="FHA" evidence="13">
    <location>
        <begin position="417"/>
        <end position="480"/>
    </location>
</feature>
<reference evidence="15" key="1">
    <citation type="submission" date="2025-08" db="UniProtKB">
        <authorList>
            <consortium name="RefSeq"/>
        </authorList>
    </citation>
    <scope>IDENTIFICATION</scope>
    <source>
        <tissue evidence="15">Gonads</tissue>
    </source>
</reference>
<dbReference type="InterPro" id="IPR008984">
    <property type="entry name" value="SMAD_FHA_dom_sf"/>
</dbReference>
<feature type="compositionally biased region" description="Basic and acidic residues" evidence="12">
    <location>
        <begin position="217"/>
        <end position="252"/>
    </location>
</feature>
<evidence type="ECO:0000256" key="8">
    <source>
        <dbReference type="ARBA" id="ARBA00023158"/>
    </source>
</evidence>
<name>A0A1S3H1A6_LINAN</name>
<evidence type="ECO:0000259" key="13">
    <source>
        <dbReference type="PROSITE" id="PS50006"/>
    </source>
</evidence>
<keyword evidence="3" id="KW-0597">Phosphoprotein</keyword>
<feature type="compositionally biased region" description="Basic residues" evidence="12">
    <location>
        <begin position="253"/>
        <end position="262"/>
    </location>
</feature>
<evidence type="ECO:0000256" key="10">
    <source>
        <dbReference type="ARBA" id="ARBA00023242"/>
    </source>
</evidence>
<feature type="compositionally biased region" description="Basic and acidic residues" evidence="12">
    <location>
        <begin position="343"/>
        <end position="360"/>
    </location>
</feature>
<keyword evidence="5" id="KW-0747">Spliceosome</keyword>
<evidence type="ECO:0000256" key="12">
    <source>
        <dbReference type="SAM" id="MobiDB-lite"/>
    </source>
</evidence>
<keyword evidence="4" id="KW-0507">mRNA processing</keyword>
<evidence type="ECO:0000256" key="4">
    <source>
        <dbReference type="ARBA" id="ARBA00022664"/>
    </source>
</evidence>
<dbReference type="SMART" id="SM00240">
    <property type="entry name" value="FHA"/>
    <property type="match status" value="1"/>
</dbReference>
<keyword evidence="7" id="KW-0175">Coiled coil</keyword>
<feature type="region of interest" description="Disordered" evidence="12">
    <location>
        <begin position="509"/>
        <end position="529"/>
    </location>
</feature>
<feature type="compositionally biased region" description="Low complexity" evidence="12">
    <location>
        <begin position="22"/>
        <end position="53"/>
    </location>
</feature>
<keyword evidence="9" id="KW-0508">mRNA splicing</keyword>
<dbReference type="SUPFAM" id="SSF49879">
    <property type="entry name" value="SMAD/FHA domain"/>
    <property type="match status" value="1"/>
</dbReference>
<evidence type="ECO:0000256" key="6">
    <source>
        <dbReference type="ARBA" id="ARBA00022843"/>
    </source>
</evidence>
<feature type="compositionally biased region" description="Polar residues" evidence="12">
    <location>
        <begin position="66"/>
        <end position="83"/>
    </location>
</feature>
<feature type="compositionally biased region" description="Basic and acidic residues" evidence="12">
    <location>
        <begin position="174"/>
        <end position="184"/>
    </location>
</feature>
<feature type="region of interest" description="Disordered" evidence="12">
    <location>
        <begin position="1"/>
        <end position="368"/>
    </location>
</feature>
<dbReference type="GO" id="GO:0006397">
    <property type="term" value="P:mRNA processing"/>
    <property type="evidence" value="ECO:0007669"/>
    <property type="project" value="UniProtKB-KW"/>
</dbReference>
<keyword evidence="10" id="KW-0539">Nucleus</keyword>
<dbReference type="GO" id="GO:0008380">
    <property type="term" value="P:RNA splicing"/>
    <property type="evidence" value="ECO:0007669"/>
    <property type="project" value="UniProtKB-KW"/>
</dbReference>
<evidence type="ECO:0000256" key="7">
    <source>
        <dbReference type="ARBA" id="ARBA00023054"/>
    </source>
</evidence>
<dbReference type="Pfam" id="PF00498">
    <property type="entry name" value="FHA"/>
    <property type="match status" value="1"/>
</dbReference>
<evidence type="ECO:0000256" key="2">
    <source>
        <dbReference type="ARBA" id="ARBA00022499"/>
    </source>
</evidence>
<dbReference type="STRING" id="7574.A0A1S3H1A6"/>
<feature type="compositionally biased region" description="Basic and acidic residues" evidence="12">
    <location>
        <begin position="121"/>
        <end position="131"/>
    </location>
</feature>
<proteinExistence type="predicted"/>
<feature type="compositionally biased region" description="Acidic residues" evidence="12">
    <location>
        <begin position="516"/>
        <end position="529"/>
    </location>
</feature>
<feature type="compositionally biased region" description="Low complexity" evidence="12">
    <location>
        <begin position="93"/>
        <end position="103"/>
    </location>
</feature>